<dbReference type="InterPro" id="IPR029058">
    <property type="entry name" value="AB_hydrolase_fold"/>
</dbReference>
<gene>
    <name evidence="2" type="ORF">ACFFTO_12815</name>
</gene>
<dbReference type="InterPro" id="IPR000073">
    <property type="entry name" value="AB_hydrolase_1"/>
</dbReference>
<dbReference type="Proteomes" id="UP001589535">
    <property type="component" value="Unassembled WGS sequence"/>
</dbReference>
<proteinExistence type="predicted"/>
<dbReference type="PANTHER" id="PTHR37017:SF11">
    <property type="entry name" value="ESTERASE_LIPASE_THIOESTERASE DOMAIN-CONTAINING PROTEIN"/>
    <property type="match status" value="1"/>
</dbReference>
<reference evidence="2 3" key="1">
    <citation type="submission" date="2024-09" db="EMBL/GenBank/DDBJ databases">
        <authorList>
            <person name="Sun Q."/>
            <person name="Mori K."/>
        </authorList>
    </citation>
    <scope>NUCLEOTIDE SEQUENCE [LARGE SCALE GENOMIC DNA]</scope>
    <source>
        <strain evidence="2 3">JCM 13852</strain>
    </source>
</reference>
<keyword evidence="2" id="KW-0378">Hydrolase</keyword>
<dbReference type="EMBL" id="JBHMBK010000007">
    <property type="protein sequence ID" value="MFB9685066.1"/>
    <property type="molecule type" value="Genomic_DNA"/>
</dbReference>
<evidence type="ECO:0000313" key="2">
    <source>
        <dbReference type="EMBL" id="MFB9685066.1"/>
    </source>
</evidence>
<sequence length="235" mass="24406">MSKPTIVLVHGAFADSSSWTGVVAKLQEQGYPVLAVANPLRGVESDAAYVKDVVDSVEGPVVLAGHSYGGALITRAATETPNVRALVYIAAFQPDAGESVFELSGRYPGAKLGPETTNVLERDGEPELSIKPGDFAEVFAADVPAATAAIMAVTQRPVAQQALAAPFEGTPAWSKLPSWTLVANQDNAIPAQAQEFMAERASSTVRRIDASHAVAVSQPEVVAEVILAAAAASVE</sequence>
<organism evidence="2 3">
    <name type="scientific">Amycolatopsis plumensis</name>
    <dbReference type="NCBI Taxonomy" id="236508"/>
    <lineage>
        <taxon>Bacteria</taxon>
        <taxon>Bacillati</taxon>
        <taxon>Actinomycetota</taxon>
        <taxon>Actinomycetes</taxon>
        <taxon>Pseudonocardiales</taxon>
        <taxon>Pseudonocardiaceae</taxon>
        <taxon>Amycolatopsis</taxon>
    </lineage>
</organism>
<dbReference type="SUPFAM" id="SSF53474">
    <property type="entry name" value="alpha/beta-Hydrolases"/>
    <property type="match status" value="1"/>
</dbReference>
<accession>A0ABV5U3Q7</accession>
<evidence type="ECO:0000259" key="1">
    <source>
        <dbReference type="Pfam" id="PF12697"/>
    </source>
</evidence>
<name>A0ABV5U3Q7_9PSEU</name>
<dbReference type="RefSeq" id="WP_378192350.1">
    <property type="nucleotide sequence ID" value="NZ_JBHMBK010000007.1"/>
</dbReference>
<dbReference type="GO" id="GO:0016787">
    <property type="term" value="F:hydrolase activity"/>
    <property type="evidence" value="ECO:0007669"/>
    <property type="project" value="UniProtKB-KW"/>
</dbReference>
<feature type="domain" description="AB hydrolase-1" evidence="1">
    <location>
        <begin position="6"/>
        <end position="225"/>
    </location>
</feature>
<dbReference type="PANTHER" id="PTHR37017">
    <property type="entry name" value="AB HYDROLASE-1 DOMAIN-CONTAINING PROTEIN-RELATED"/>
    <property type="match status" value="1"/>
</dbReference>
<dbReference type="Gene3D" id="3.40.50.1820">
    <property type="entry name" value="alpha/beta hydrolase"/>
    <property type="match status" value="1"/>
</dbReference>
<evidence type="ECO:0000313" key="3">
    <source>
        <dbReference type="Proteomes" id="UP001589535"/>
    </source>
</evidence>
<keyword evidence="3" id="KW-1185">Reference proteome</keyword>
<dbReference type="InterPro" id="IPR052897">
    <property type="entry name" value="Sec-Metab_Biosynth_Hydrolase"/>
</dbReference>
<protein>
    <submittedName>
        <fullName evidence="2">Alpha/beta fold hydrolase</fullName>
    </submittedName>
</protein>
<dbReference type="Pfam" id="PF12697">
    <property type="entry name" value="Abhydrolase_6"/>
    <property type="match status" value="1"/>
</dbReference>
<comment type="caution">
    <text evidence="2">The sequence shown here is derived from an EMBL/GenBank/DDBJ whole genome shotgun (WGS) entry which is preliminary data.</text>
</comment>